<gene>
    <name evidence="4" type="ORF">ACFOX0_03780</name>
</gene>
<protein>
    <submittedName>
        <fullName evidence="4">RHS repeat-associated core domain-containing protein</fullName>
    </submittedName>
</protein>
<dbReference type="InterPro" id="IPR006530">
    <property type="entry name" value="YD"/>
</dbReference>
<dbReference type="InterPro" id="IPR050708">
    <property type="entry name" value="T6SS_VgrG/RHS"/>
</dbReference>
<dbReference type="EMBL" id="JBHSBN010000002">
    <property type="protein sequence ID" value="MFC4105059.1"/>
    <property type="molecule type" value="Genomic_DNA"/>
</dbReference>
<feature type="compositionally biased region" description="Polar residues" evidence="2">
    <location>
        <begin position="209"/>
        <end position="219"/>
    </location>
</feature>
<sequence>MERWTLTHSYPVPQDGTRAGLWLSRIGHVGLVGGTTALPDVTFVGRPLANRVDAVDASPPMNWMRLTDINSETGAIVHVDYLDTDCVAGQTTSIKPENNNKRCYPVRWTPPGFSEVTDYFNRYVVNEVTETDRTGGSTRVLHHYSYWGDPAWHYTDDDGLISDEAKTWSQWRGYGKVGVTTGDPGGQTYTETTYYRGMNGDHLPKGGSRSVSVPDSQGGSVPDEDAYAGMERETRTLLGPGGAEVSGEISDAWQSAATATRSINGSTVYARFVNTEGTHSRVTLDHAPGVRKTYTKNTFDAYGMVVKQDDYGDETVTGDEQCTLTTYEPRNTTAWLLTSPHRVQTFAVDCGAAAGTVTEADVIGDARTLYDGHAYGVAPTKGDVTETDQMDAYNAGSPTYVQVTRTGYDALGRAKDSWDALDRHSGTTYTPASTGPVTQTVDTNPLDWTTTTVVEPAWGLATKTTDVNLLTTNLGYDALGRLTKVWLPGRNPATDTPDSAYDYLIRTDGVNAVTTSHLNPKGGVTKSYTLYDGLLRTRQTQTASPAGGRILTDTFYDAAGRQVLDYGAYYDRTGAPGTDLVRPLAQQDVPNQTAVRYDGAGRPVASIFQPKGTERWRTSTIYGGDHTDVEPPNGATASSTWTDARGRKTQLRQYPTRSATGTDYDHTDYAYNRKGLLDSVTTPDGSRWTYGYDLRGRQTSSTDPDAGTTTKRYDKASRLTNSSDGNGQWLTYTYDALDRKTALYKGTSPTSTGQLAQWDYDQATFTDGVTQVKGQLFQSSRIDSNRRYVKAVKQYDKRYQPLFTSVTIPNAETGLGGSYTYETGYNPDGSISGQSYPKTGDLLSESVLYGYTDTDQPLNLMDLYGTEAETSIVTDSQYDALAHATQYTLYTGWFSSLGSRAYLSYETDQSTGRLNEISVHRDGVAPNTVTDAHYTYDDAGNVTKIADTPTNGGYTDIQCFTYDRYQRLTEAWTPQADDCDSAPTAAGLGGPAPYWQSYSLTLGGARKQLVDHATTKGDVSTDYQFTDSTPADPTTGQPHALRGTTTTDNSGTRTAAYTYDKAGNTKTRPGPNGNQTLVWDAEGHLQSVTDTTGSVSYLYDADGNRLISRDTTGRTLFLPNQELRYTNATATSACTRYYPFGGGTVAQRTSKGLAWLASDHQGTQDVTLDEKTQAETIRRQTPFGTPRGTPAPWVNTKGFVGGTIDPTGLTHVGAREYDAPLGRFISVDPVLDTGDPQSMEGYAYGDNSPVVKSDPSGTMIINDGGGIQTQAPAPEKPKEENTGGGGGHEKKGGGKCRGWLCRAANWVDDHKAAIAGAAVGIVVGIGCGAAIGVTGVGAVACGALAGAAASMVQYAIETKVEHKGNFSLGGMLVQGAVGAVVGGVMGGLGSIVGQGVKAGVSSLLSGAGAKAAAAAGKAALKKEAAAIGNGLTRGAFRKSAGQAAEGAAGKAVGCRKCDGDLVAAVGDEYSRITTPGSAGYLSINQRGPVLTGVKDRITGSIVTSLNHGTSIENLHPSLAARLSGSGLDSLYPGRSGVHGEVHGLNELLWRREAAGMSTAIDDSFGFYSVRLRGAQQGSQIPACAVCTMLTS</sequence>
<feature type="region of interest" description="Disordered" evidence="2">
    <location>
        <begin position="1021"/>
        <end position="1072"/>
    </location>
</feature>
<evidence type="ECO:0000256" key="2">
    <source>
        <dbReference type="SAM" id="MobiDB-lite"/>
    </source>
</evidence>
<dbReference type="RefSeq" id="WP_377542055.1">
    <property type="nucleotide sequence ID" value="NZ_JBHSBN010000002.1"/>
</dbReference>
<feature type="compositionally biased region" description="Polar residues" evidence="2">
    <location>
        <begin position="697"/>
        <end position="710"/>
    </location>
</feature>
<evidence type="ECO:0000313" key="4">
    <source>
        <dbReference type="EMBL" id="MFC4105059.1"/>
    </source>
</evidence>
<dbReference type="Gene3D" id="2.180.10.10">
    <property type="entry name" value="RHS repeat-associated core"/>
    <property type="match status" value="2"/>
</dbReference>
<dbReference type="Pfam" id="PF05593">
    <property type="entry name" value="RHS_repeat"/>
    <property type="match status" value="1"/>
</dbReference>
<dbReference type="PANTHER" id="PTHR32305">
    <property type="match status" value="1"/>
</dbReference>
<comment type="caution">
    <text evidence="4">The sequence shown here is derived from an EMBL/GenBank/DDBJ whole genome shotgun (WGS) entry which is preliminary data.</text>
</comment>
<feature type="region of interest" description="Disordered" evidence="2">
    <location>
        <begin position="200"/>
        <end position="225"/>
    </location>
</feature>
<accession>A0ABV8KGD3</accession>
<dbReference type="PANTHER" id="PTHR32305:SF17">
    <property type="entry name" value="TRNA NUCLEASE WAPA"/>
    <property type="match status" value="1"/>
</dbReference>
<name>A0ABV8KGD3_9ACTN</name>
<dbReference type="InterPro" id="IPR056823">
    <property type="entry name" value="TEN-like_YD-shell"/>
</dbReference>
<evidence type="ECO:0000313" key="5">
    <source>
        <dbReference type="Proteomes" id="UP001595868"/>
    </source>
</evidence>
<dbReference type="NCBIfam" id="TIGR01643">
    <property type="entry name" value="YD_repeat_2x"/>
    <property type="match status" value="2"/>
</dbReference>
<feature type="compositionally biased region" description="Basic and acidic residues" evidence="2">
    <location>
        <begin position="1275"/>
        <end position="1292"/>
    </location>
</feature>
<dbReference type="InterPro" id="IPR022385">
    <property type="entry name" value="Rhs_assc_core"/>
</dbReference>
<keyword evidence="1" id="KW-0677">Repeat</keyword>
<feature type="region of interest" description="Disordered" evidence="2">
    <location>
        <begin position="692"/>
        <end position="720"/>
    </location>
</feature>
<dbReference type="InterPro" id="IPR031325">
    <property type="entry name" value="RHS_repeat"/>
</dbReference>
<organism evidence="4 5">
    <name type="scientific">Micromonospora zhanjiangensis</name>
    <dbReference type="NCBI Taxonomy" id="1522057"/>
    <lineage>
        <taxon>Bacteria</taxon>
        <taxon>Bacillati</taxon>
        <taxon>Actinomycetota</taxon>
        <taxon>Actinomycetes</taxon>
        <taxon>Micromonosporales</taxon>
        <taxon>Micromonosporaceae</taxon>
        <taxon>Micromonospora</taxon>
    </lineage>
</organism>
<dbReference type="Proteomes" id="UP001595868">
    <property type="component" value="Unassembled WGS sequence"/>
</dbReference>
<evidence type="ECO:0000256" key="1">
    <source>
        <dbReference type="ARBA" id="ARBA00022737"/>
    </source>
</evidence>
<dbReference type="Pfam" id="PF25023">
    <property type="entry name" value="TEN_YD-shell"/>
    <property type="match status" value="1"/>
</dbReference>
<feature type="compositionally biased region" description="Low complexity" evidence="2">
    <location>
        <begin position="1042"/>
        <end position="1054"/>
    </location>
</feature>
<keyword evidence="5" id="KW-1185">Reference proteome</keyword>
<feature type="domain" description="Teneurin-like YD-shell" evidence="3">
    <location>
        <begin position="1055"/>
        <end position="1250"/>
    </location>
</feature>
<proteinExistence type="predicted"/>
<feature type="compositionally biased region" description="Polar residues" evidence="2">
    <location>
        <begin position="1021"/>
        <end position="1037"/>
    </location>
</feature>
<feature type="region of interest" description="Disordered" evidence="2">
    <location>
        <begin position="1263"/>
        <end position="1294"/>
    </location>
</feature>
<evidence type="ECO:0000259" key="3">
    <source>
        <dbReference type="Pfam" id="PF25023"/>
    </source>
</evidence>
<reference evidence="5" key="1">
    <citation type="journal article" date="2019" name="Int. J. Syst. Evol. Microbiol.">
        <title>The Global Catalogue of Microorganisms (GCM) 10K type strain sequencing project: providing services to taxonomists for standard genome sequencing and annotation.</title>
        <authorList>
            <consortium name="The Broad Institute Genomics Platform"/>
            <consortium name="The Broad Institute Genome Sequencing Center for Infectious Disease"/>
            <person name="Wu L."/>
            <person name="Ma J."/>
        </authorList>
    </citation>
    <scope>NUCLEOTIDE SEQUENCE [LARGE SCALE GENOMIC DNA]</scope>
    <source>
        <strain evidence="5">2902at01</strain>
    </source>
</reference>
<dbReference type="NCBIfam" id="TIGR03696">
    <property type="entry name" value="Rhs_assc_core"/>
    <property type="match status" value="1"/>
</dbReference>
<feature type="region of interest" description="Disordered" evidence="2">
    <location>
        <begin position="622"/>
        <end position="641"/>
    </location>
</feature>